<dbReference type="VEuPathDB" id="TrichDB:TVAGG3_0536780"/>
<reference evidence="1" key="2">
    <citation type="journal article" date="2007" name="Science">
        <title>Draft genome sequence of the sexually transmitted pathogen Trichomonas vaginalis.</title>
        <authorList>
            <person name="Carlton J.M."/>
            <person name="Hirt R.P."/>
            <person name="Silva J.C."/>
            <person name="Delcher A.L."/>
            <person name="Schatz M."/>
            <person name="Zhao Q."/>
            <person name="Wortman J.R."/>
            <person name="Bidwell S.L."/>
            <person name="Alsmark U.C.M."/>
            <person name="Besteiro S."/>
            <person name="Sicheritz-Ponten T."/>
            <person name="Noel C.J."/>
            <person name="Dacks J.B."/>
            <person name="Foster P.G."/>
            <person name="Simillion C."/>
            <person name="Van de Peer Y."/>
            <person name="Miranda-Saavedra D."/>
            <person name="Barton G.J."/>
            <person name="Westrop G.D."/>
            <person name="Mueller S."/>
            <person name="Dessi D."/>
            <person name="Fiori P.L."/>
            <person name="Ren Q."/>
            <person name="Paulsen I."/>
            <person name="Zhang H."/>
            <person name="Bastida-Corcuera F.D."/>
            <person name="Simoes-Barbosa A."/>
            <person name="Brown M.T."/>
            <person name="Hayes R.D."/>
            <person name="Mukherjee M."/>
            <person name="Okumura C.Y."/>
            <person name="Schneider R."/>
            <person name="Smith A.J."/>
            <person name="Vanacova S."/>
            <person name="Villalvazo M."/>
            <person name="Haas B.J."/>
            <person name="Pertea M."/>
            <person name="Feldblyum T.V."/>
            <person name="Utterback T.R."/>
            <person name="Shu C.L."/>
            <person name="Osoegawa K."/>
            <person name="de Jong P.J."/>
            <person name="Hrdy I."/>
            <person name="Horvathova L."/>
            <person name="Zubacova Z."/>
            <person name="Dolezal P."/>
            <person name="Malik S.B."/>
            <person name="Logsdon J.M. Jr."/>
            <person name="Henze K."/>
            <person name="Gupta A."/>
            <person name="Wang C.C."/>
            <person name="Dunne R.L."/>
            <person name="Upcroft J.A."/>
            <person name="Upcroft P."/>
            <person name="White O."/>
            <person name="Salzberg S.L."/>
            <person name="Tang P."/>
            <person name="Chiu C.-H."/>
            <person name="Lee Y.-S."/>
            <person name="Embley T.M."/>
            <person name="Coombs G.H."/>
            <person name="Mottram J.C."/>
            <person name="Tachezy J."/>
            <person name="Fraser-Liggett C.M."/>
            <person name="Johnson P.J."/>
        </authorList>
    </citation>
    <scope>NUCLEOTIDE SEQUENCE [LARGE SCALE GENOMIC DNA]</scope>
    <source>
        <strain evidence="1">G3</strain>
    </source>
</reference>
<keyword evidence="2" id="KW-1185">Reference proteome</keyword>
<dbReference type="Proteomes" id="UP000001542">
    <property type="component" value="Unassembled WGS sequence"/>
</dbReference>
<dbReference type="RefSeq" id="XP_001326236.1">
    <property type="nucleotide sequence ID" value="XM_001326201.1"/>
</dbReference>
<sequence length="127" mass="14462">MSMIPQPAAVTMIDKGKSRNVFLKIDHHNDKGFILYVGDSPNSILFKTSYPIKRSIVEAKPSDPTKCSLLFLTTTQEITFSFKTPEEANSYLKFISEKSDVHAENRAIEQLDEEMKQMWPLPGGNYF</sequence>
<dbReference type="EMBL" id="DS113276">
    <property type="protein sequence ID" value="EAY14013.1"/>
    <property type="molecule type" value="Genomic_DNA"/>
</dbReference>
<accession>A2DZV4</accession>
<dbReference type="KEGG" id="tva:4772001"/>
<evidence type="ECO:0000313" key="1">
    <source>
        <dbReference type="EMBL" id="EAY14013.1"/>
    </source>
</evidence>
<dbReference type="InParanoid" id="A2DZV4"/>
<evidence type="ECO:0000313" key="2">
    <source>
        <dbReference type="Proteomes" id="UP000001542"/>
    </source>
</evidence>
<reference evidence="1" key="1">
    <citation type="submission" date="2006-10" db="EMBL/GenBank/DDBJ databases">
        <authorList>
            <person name="Amadeo P."/>
            <person name="Zhao Q."/>
            <person name="Wortman J."/>
            <person name="Fraser-Liggett C."/>
            <person name="Carlton J."/>
        </authorList>
    </citation>
    <scope>NUCLEOTIDE SEQUENCE</scope>
    <source>
        <strain evidence="1">G3</strain>
    </source>
</reference>
<protein>
    <submittedName>
        <fullName evidence="1">Uncharacterized protein</fullName>
    </submittedName>
</protein>
<proteinExistence type="predicted"/>
<organism evidence="1 2">
    <name type="scientific">Trichomonas vaginalis (strain ATCC PRA-98 / G3)</name>
    <dbReference type="NCBI Taxonomy" id="412133"/>
    <lineage>
        <taxon>Eukaryota</taxon>
        <taxon>Metamonada</taxon>
        <taxon>Parabasalia</taxon>
        <taxon>Trichomonadida</taxon>
        <taxon>Trichomonadidae</taxon>
        <taxon>Trichomonas</taxon>
    </lineage>
</organism>
<dbReference type="AlphaFoldDB" id="A2DZV4"/>
<gene>
    <name evidence="1" type="ORF">TVAG_478380</name>
</gene>
<dbReference type="VEuPathDB" id="TrichDB:TVAG_478380"/>
<name>A2DZV4_TRIV3</name>